<accession>A0A813YS50</accession>
<feature type="coiled-coil region" evidence="1">
    <location>
        <begin position="56"/>
        <end position="90"/>
    </location>
</feature>
<evidence type="ECO:0000256" key="2">
    <source>
        <dbReference type="SAM" id="MobiDB-lite"/>
    </source>
</evidence>
<reference evidence="3" key="1">
    <citation type="submission" date="2021-02" db="EMBL/GenBank/DDBJ databases">
        <authorList>
            <person name="Nowell W R."/>
        </authorList>
    </citation>
    <scope>NUCLEOTIDE SEQUENCE</scope>
</reference>
<dbReference type="AlphaFoldDB" id="A0A813YS50"/>
<dbReference type="EMBL" id="CAJNOH010000124">
    <property type="protein sequence ID" value="CAF0888946.1"/>
    <property type="molecule type" value="Genomic_DNA"/>
</dbReference>
<dbReference type="Proteomes" id="UP000663854">
    <property type="component" value="Unassembled WGS sequence"/>
</dbReference>
<gene>
    <name evidence="4" type="ORF">JXQ802_LOCUS15356</name>
    <name evidence="3" type="ORF">PYM288_LOCUS8928</name>
</gene>
<feature type="region of interest" description="Disordered" evidence="2">
    <location>
        <begin position="112"/>
        <end position="149"/>
    </location>
</feature>
<feature type="compositionally biased region" description="Polar residues" evidence="2">
    <location>
        <begin position="136"/>
        <end position="149"/>
    </location>
</feature>
<dbReference type="Proteomes" id="UP000663870">
    <property type="component" value="Unassembled WGS sequence"/>
</dbReference>
<feature type="compositionally biased region" description="Basic residues" evidence="2">
    <location>
        <begin position="117"/>
        <end position="128"/>
    </location>
</feature>
<organism evidence="3 5">
    <name type="scientific">Rotaria sordida</name>
    <dbReference type="NCBI Taxonomy" id="392033"/>
    <lineage>
        <taxon>Eukaryota</taxon>
        <taxon>Metazoa</taxon>
        <taxon>Spiralia</taxon>
        <taxon>Gnathifera</taxon>
        <taxon>Rotifera</taxon>
        <taxon>Eurotatoria</taxon>
        <taxon>Bdelloidea</taxon>
        <taxon>Philodinida</taxon>
        <taxon>Philodinidae</taxon>
        <taxon>Rotaria</taxon>
    </lineage>
</organism>
<name>A0A813YS50_9BILA</name>
<dbReference type="EMBL" id="CAJNOL010000356">
    <property type="protein sequence ID" value="CAF1025096.1"/>
    <property type="molecule type" value="Genomic_DNA"/>
</dbReference>
<evidence type="ECO:0000313" key="5">
    <source>
        <dbReference type="Proteomes" id="UP000663854"/>
    </source>
</evidence>
<evidence type="ECO:0000313" key="4">
    <source>
        <dbReference type="EMBL" id="CAF1025096.1"/>
    </source>
</evidence>
<evidence type="ECO:0000313" key="6">
    <source>
        <dbReference type="Proteomes" id="UP000663870"/>
    </source>
</evidence>
<protein>
    <submittedName>
        <fullName evidence="3">Uncharacterized protein</fullName>
    </submittedName>
</protein>
<proteinExistence type="predicted"/>
<sequence length="170" mass="19328">MYYSPLVEVDSTSHHSTTTIDSTGSTSHIRSDRNDHLCRICKNQLIKKQPTHHTPIECLSQRCEFLELEIVQLKDRDTKSRSQIKQLEDKIIRLEDAIKGLTAPREQLATPFAFGGKGHKHRHQLKKSKSGDMPLSKSNINYDNILQSKRPNSRERIGLFGSLGASSQQH</sequence>
<comment type="caution">
    <text evidence="3">The sequence shown here is derived from an EMBL/GenBank/DDBJ whole genome shotgun (WGS) entry which is preliminary data.</text>
</comment>
<keyword evidence="1" id="KW-0175">Coiled coil</keyword>
<evidence type="ECO:0000313" key="3">
    <source>
        <dbReference type="EMBL" id="CAF0888946.1"/>
    </source>
</evidence>
<evidence type="ECO:0000256" key="1">
    <source>
        <dbReference type="SAM" id="Coils"/>
    </source>
</evidence>
<keyword evidence="6" id="KW-1185">Reference proteome</keyword>